<dbReference type="GeneTree" id="ENSGT00940000170675"/>
<accession>F6TVI5</accession>
<dbReference type="GO" id="GO:0033176">
    <property type="term" value="C:proton-transporting V-type ATPase complex"/>
    <property type="evidence" value="ECO:0000318"/>
    <property type="project" value="GO_Central"/>
</dbReference>
<dbReference type="Pfam" id="PF20520">
    <property type="entry name" value="Ac45-VOA1_TM"/>
    <property type="match status" value="1"/>
</dbReference>
<feature type="domain" description="V-type proton ATPase subunit S1 luminal" evidence="8">
    <location>
        <begin position="226"/>
        <end position="345"/>
    </location>
</feature>
<dbReference type="EMBL" id="EAAA01002046">
    <property type="status" value="NOT_ANNOTATED_CDS"/>
    <property type="molecule type" value="Genomic_DNA"/>
</dbReference>
<evidence type="ECO:0000256" key="3">
    <source>
        <dbReference type="ARBA" id="ARBA00022692"/>
    </source>
</evidence>
<gene>
    <name evidence="10" type="primary">LOC101242403</name>
</gene>
<dbReference type="InterPro" id="IPR046755">
    <property type="entry name" value="VAS1_LD"/>
</dbReference>
<reference evidence="10" key="2">
    <citation type="journal article" date="2008" name="Genome Biol.">
        <title>Improved genome assembly and evidence-based global gene model set for the chordate Ciona intestinalis: new insight into intron and operon populations.</title>
        <authorList>
            <person name="Satou Y."/>
            <person name="Mineta K."/>
            <person name="Ogasawara M."/>
            <person name="Sasakura Y."/>
            <person name="Shoguchi E."/>
            <person name="Ueno K."/>
            <person name="Yamada L."/>
            <person name="Matsumoto J."/>
            <person name="Wasserscheid J."/>
            <person name="Dewar K."/>
            <person name="Wiley G.B."/>
            <person name="Macmil S.L."/>
            <person name="Roe B.A."/>
            <person name="Zeller R.W."/>
            <person name="Hastings K.E."/>
            <person name="Lemaire P."/>
            <person name="Lindquist E."/>
            <person name="Endo T."/>
            <person name="Hotta K."/>
            <person name="Inaba K."/>
        </authorList>
    </citation>
    <scope>NUCLEOTIDE SEQUENCE [LARGE SCALE GENOMIC DNA]</scope>
    <source>
        <strain evidence="10">wild type</strain>
    </source>
</reference>
<name>F6TVI5_CIOIN</name>
<dbReference type="RefSeq" id="XP_004226046.1">
    <property type="nucleotide sequence ID" value="XM_004225998.4"/>
</dbReference>
<dbReference type="InParanoid" id="F6TVI5"/>
<keyword evidence="4 6" id="KW-1133">Transmembrane helix</keyword>
<dbReference type="STRING" id="7719.ENSCINP00000015456"/>
<dbReference type="HOGENOM" id="CLU_039408_1_0_1"/>
<evidence type="ECO:0000256" key="2">
    <source>
        <dbReference type="ARBA" id="ARBA00009037"/>
    </source>
</evidence>
<proteinExistence type="inferred from homology"/>
<protein>
    <submittedName>
        <fullName evidence="10">Uncharacterized LOC101242403</fullName>
    </submittedName>
</protein>
<evidence type="ECO:0000256" key="6">
    <source>
        <dbReference type="SAM" id="Phobius"/>
    </source>
</evidence>
<evidence type="ECO:0000256" key="5">
    <source>
        <dbReference type="ARBA" id="ARBA00023136"/>
    </source>
</evidence>
<reference evidence="10" key="3">
    <citation type="submission" date="2025-08" db="UniProtKB">
        <authorList>
            <consortium name="Ensembl"/>
        </authorList>
    </citation>
    <scope>IDENTIFICATION</scope>
</reference>
<comment type="similarity">
    <text evidence="2">Belongs to the vacuolar ATPase subunit S1 family.</text>
</comment>
<feature type="signal peptide" evidence="7">
    <location>
        <begin position="1"/>
        <end position="16"/>
    </location>
</feature>
<dbReference type="GO" id="GO:0030641">
    <property type="term" value="P:regulation of cellular pH"/>
    <property type="evidence" value="ECO:0000318"/>
    <property type="project" value="GO_Central"/>
</dbReference>
<dbReference type="KEGG" id="cin:101242403"/>
<dbReference type="PANTHER" id="PTHR12471:SF7">
    <property type="entry name" value="V-TYPE PROTON ATPASE SUBUNIT S1"/>
    <property type="match status" value="1"/>
</dbReference>
<dbReference type="PANTHER" id="PTHR12471">
    <property type="entry name" value="VACUOLAR ATP SYNTHASE SUBUNIT S1"/>
    <property type="match status" value="1"/>
</dbReference>
<accession>A0A1W2WPH5</accession>
<keyword evidence="11" id="KW-1185">Reference proteome</keyword>
<dbReference type="PROSITE" id="PS51257">
    <property type="entry name" value="PROKAR_LIPOPROTEIN"/>
    <property type="match status" value="1"/>
</dbReference>
<keyword evidence="5 6" id="KW-0472">Membrane</keyword>
<dbReference type="Pfam" id="PF05827">
    <property type="entry name" value="VAS1_LD"/>
    <property type="match status" value="1"/>
</dbReference>
<dbReference type="OrthoDB" id="9985059at2759"/>
<evidence type="ECO:0000256" key="1">
    <source>
        <dbReference type="ARBA" id="ARBA00004167"/>
    </source>
</evidence>
<evidence type="ECO:0000256" key="7">
    <source>
        <dbReference type="SAM" id="SignalP"/>
    </source>
</evidence>
<dbReference type="GO" id="GO:0001671">
    <property type="term" value="F:ATPase activator activity"/>
    <property type="evidence" value="ECO:0000318"/>
    <property type="project" value="GO_Central"/>
</dbReference>
<comment type="subcellular location">
    <subcellularLocation>
        <location evidence="1">Membrane</location>
        <topology evidence="1">Single-pass membrane protein</topology>
    </subcellularLocation>
</comment>
<reference evidence="11" key="1">
    <citation type="journal article" date="2002" name="Science">
        <title>The draft genome of Ciona intestinalis: insights into chordate and vertebrate origins.</title>
        <authorList>
            <person name="Dehal P."/>
            <person name="Satou Y."/>
            <person name="Campbell R.K."/>
            <person name="Chapman J."/>
            <person name="Degnan B."/>
            <person name="De Tomaso A."/>
            <person name="Davidson B."/>
            <person name="Di Gregorio A."/>
            <person name="Gelpke M."/>
            <person name="Goodstein D.M."/>
            <person name="Harafuji N."/>
            <person name="Hastings K.E."/>
            <person name="Ho I."/>
            <person name="Hotta K."/>
            <person name="Huang W."/>
            <person name="Kawashima T."/>
            <person name="Lemaire P."/>
            <person name="Martinez D."/>
            <person name="Meinertzhagen I.A."/>
            <person name="Necula S."/>
            <person name="Nonaka M."/>
            <person name="Putnam N."/>
            <person name="Rash S."/>
            <person name="Saiga H."/>
            <person name="Satake M."/>
            <person name="Terry A."/>
            <person name="Yamada L."/>
            <person name="Wang H.G."/>
            <person name="Awazu S."/>
            <person name="Azumi K."/>
            <person name="Boore J."/>
            <person name="Branno M."/>
            <person name="Chin-Bow S."/>
            <person name="DeSantis R."/>
            <person name="Doyle S."/>
            <person name="Francino P."/>
            <person name="Keys D.N."/>
            <person name="Haga S."/>
            <person name="Hayashi H."/>
            <person name="Hino K."/>
            <person name="Imai K.S."/>
            <person name="Inaba K."/>
            <person name="Kano S."/>
            <person name="Kobayashi K."/>
            <person name="Kobayashi M."/>
            <person name="Lee B.I."/>
            <person name="Makabe K.W."/>
            <person name="Manohar C."/>
            <person name="Matassi G."/>
            <person name="Medina M."/>
            <person name="Mochizuki Y."/>
            <person name="Mount S."/>
            <person name="Morishita T."/>
            <person name="Miura S."/>
            <person name="Nakayama A."/>
            <person name="Nishizaka S."/>
            <person name="Nomoto H."/>
            <person name="Ohta F."/>
            <person name="Oishi K."/>
            <person name="Rigoutsos I."/>
            <person name="Sano M."/>
            <person name="Sasaki A."/>
            <person name="Sasakura Y."/>
            <person name="Shoguchi E."/>
            <person name="Shin-i T."/>
            <person name="Spagnuolo A."/>
            <person name="Stainier D."/>
            <person name="Suzuki M.M."/>
            <person name="Tassy O."/>
            <person name="Takatori N."/>
            <person name="Tokuoka M."/>
            <person name="Yagi K."/>
            <person name="Yoshizaki F."/>
            <person name="Wada S."/>
            <person name="Zhang C."/>
            <person name="Hyatt P.D."/>
            <person name="Larimer F."/>
            <person name="Detter C."/>
            <person name="Doggett N."/>
            <person name="Glavina T."/>
            <person name="Hawkins T."/>
            <person name="Richardson P."/>
            <person name="Lucas S."/>
            <person name="Kohara Y."/>
            <person name="Levine M."/>
            <person name="Satoh N."/>
            <person name="Rokhsar D.S."/>
        </authorList>
    </citation>
    <scope>NUCLEOTIDE SEQUENCE [LARGE SCALE GENOMIC DNA]</scope>
</reference>
<evidence type="ECO:0000313" key="11">
    <source>
        <dbReference type="Proteomes" id="UP000008144"/>
    </source>
</evidence>
<sequence>MIKCFLTLFLVSLVSCNEFVPYLTWTNMEELSCKRPIQFHGAMNIQHITKEHYKKCLAPGKPNKLLIFLADQLTVEDFTYFGRNEKSFEKTKNFIKSDSSSLTASVKPIQDLKSIQSYLPSADVEVVNLKIDRSTFDSLTTSIQQMDDIVWEKLNNIGGKYVAVLTTDATHSVLGSPSERHVRIRRQSEADNKTSDVLIKGPCVFMKYSDIMLTINVKRHVMVPDSNSTQVGNCTDGNNTLILSLKSKDDASIKAKVRMDFVMKRFKTSAMDWWFLSNVTVDYNQFNQKNTVVSLKSRTFRDIISAPKNWSLVCGAPPNMTKIFAKVKDGMNLYLEFTGLQVQPFGVVNNTFGRALDCEGWFTIGIWTGLIVTLLLVTILTLGLCMIAQITTMDRFDDPKGKQLSIPQQD</sequence>
<feature type="transmembrane region" description="Helical" evidence="6">
    <location>
        <begin position="361"/>
        <end position="387"/>
    </location>
</feature>
<organism evidence="10 11">
    <name type="scientific">Ciona intestinalis</name>
    <name type="common">Transparent sea squirt</name>
    <name type="synonym">Ascidia intestinalis</name>
    <dbReference type="NCBI Taxonomy" id="7719"/>
    <lineage>
        <taxon>Eukaryota</taxon>
        <taxon>Metazoa</taxon>
        <taxon>Chordata</taxon>
        <taxon>Tunicata</taxon>
        <taxon>Ascidiacea</taxon>
        <taxon>Phlebobranchia</taxon>
        <taxon>Cionidae</taxon>
        <taxon>Ciona</taxon>
    </lineage>
</organism>
<reference evidence="10" key="4">
    <citation type="submission" date="2025-09" db="UniProtKB">
        <authorList>
            <consortium name="Ensembl"/>
        </authorList>
    </citation>
    <scope>IDENTIFICATION</scope>
</reference>
<dbReference type="Gene3D" id="2.40.160.110">
    <property type="match status" value="1"/>
</dbReference>
<dbReference type="InterPro" id="IPR046756">
    <property type="entry name" value="VAS1/VOA1_TM"/>
</dbReference>
<keyword evidence="3 6" id="KW-0812">Transmembrane</keyword>
<evidence type="ECO:0000259" key="9">
    <source>
        <dbReference type="Pfam" id="PF20520"/>
    </source>
</evidence>
<dbReference type="AlphaFoldDB" id="F6TVI5"/>
<dbReference type="Ensembl" id="ENSCINT00000015456.3">
    <property type="protein sequence ID" value="ENSCINP00000015456.3"/>
    <property type="gene ID" value="ENSCING00000007539.3"/>
</dbReference>
<dbReference type="FunCoup" id="F6TVI5">
    <property type="interactions" value="195"/>
</dbReference>
<keyword evidence="7" id="KW-0732">Signal</keyword>
<dbReference type="GeneID" id="101242403"/>
<feature type="domain" description="V-type proton ATPase subunit S1/VOA1 transmembrane" evidence="9">
    <location>
        <begin position="360"/>
        <end position="398"/>
    </location>
</feature>
<evidence type="ECO:0000259" key="8">
    <source>
        <dbReference type="Pfam" id="PF05827"/>
    </source>
</evidence>
<dbReference type="Proteomes" id="UP000008144">
    <property type="component" value="Chromosome 5"/>
</dbReference>
<evidence type="ECO:0000313" key="10">
    <source>
        <dbReference type="Ensembl" id="ENSCINP00000015456.3"/>
    </source>
</evidence>
<evidence type="ECO:0000256" key="4">
    <source>
        <dbReference type="ARBA" id="ARBA00022989"/>
    </source>
</evidence>
<feature type="chain" id="PRO_5014090112" evidence="7">
    <location>
        <begin position="17"/>
        <end position="410"/>
    </location>
</feature>
<dbReference type="OMA" id="PLFEPLM"/>
<dbReference type="InterPro" id="IPR008388">
    <property type="entry name" value="Ac45_acc_su"/>
</dbReference>